<keyword evidence="1" id="KW-0732">Signal</keyword>
<keyword evidence="3" id="KW-1185">Reference proteome</keyword>
<dbReference type="RefSeq" id="XP_052947696.1">
    <property type="nucleotide sequence ID" value="XM_053091922.1"/>
</dbReference>
<protein>
    <recommendedName>
        <fullName evidence="4">Apple domain-containing protein</fullName>
    </recommendedName>
</protein>
<dbReference type="EMBL" id="JAKWFO010000003">
    <property type="protein sequence ID" value="KAI9637919.1"/>
    <property type="molecule type" value="Genomic_DNA"/>
</dbReference>
<accession>A0AA38LXE4</accession>
<organism evidence="2 3">
    <name type="scientific">Dioszegia hungarica</name>
    <dbReference type="NCBI Taxonomy" id="4972"/>
    <lineage>
        <taxon>Eukaryota</taxon>
        <taxon>Fungi</taxon>
        <taxon>Dikarya</taxon>
        <taxon>Basidiomycota</taxon>
        <taxon>Agaricomycotina</taxon>
        <taxon>Tremellomycetes</taxon>
        <taxon>Tremellales</taxon>
        <taxon>Bulleribasidiaceae</taxon>
        <taxon>Dioszegia</taxon>
    </lineage>
</organism>
<gene>
    <name evidence="2" type="ORF">MKK02DRAFT_42298</name>
</gene>
<evidence type="ECO:0000313" key="2">
    <source>
        <dbReference type="EMBL" id="KAI9637919.1"/>
    </source>
</evidence>
<feature type="chain" id="PRO_5041266622" description="Apple domain-containing protein" evidence="1">
    <location>
        <begin position="23"/>
        <end position="191"/>
    </location>
</feature>
<feature type="signal peptide" evidence="1">
    <location>
        <begin position="1"/>
        <end position="22"/>
    </location>
</feature>
<comment type="caution">
    <text evidence="2">The sequence shown here is derived from an EMBL/GenBank/DDBJ whole genome shotgun (WGS) entry which is preliminary data.</text>
</comment>
<evidence type="ECO:0008006" key="4">
    <source>
        <dbReference type="Google" id="ProtNLM"/>
    </source>
</evidence>
<dbReference type="Proteomes" id="UP001164286">
    <property type="component" value="Unassembled WGS sequence"/>
</dbReference>
<evidence type="ECO:0000256" key="1">
    <source>
        <dbReference type="SAM" id="SignalP"/>
    </source>
</evidence>
<dbReference type="GeneID" id="77731127"/>
<reference evidence="2" key="1">
    <citation type="journal article" date="2022" name="G3 (Bethesda)">
        <title>High quality genome of the basidiomycete yeast Dioszegia hungarica PDD-24b-2 isolated from cloud water.</title>
        <authorList>
            <person name="Jarrige D."/>
            <person name="Haridas S."/>
            <person name="Bleykasten-Grosshans C."/>
            <person name="Joly M."/>
            <person name="Nadalig T."/>
            <person name="Sancelme M."/>
            <person name="Vuilleumier S."/>
            <person name="Grigoriev I.V."/>
            <person name="Amato P."/>
            <person name="Bringel F."/>
        </authorList>
    </citation>
    <scope>NUCLEOTIDE SEQUENCE</scope>
    <source>
        <strain evidence="2">PDD-24b-2</strain>
    </source>
</reference>
<sequence>MSNTNSVLRLLVLALLCALALASTMPVSKRQANRESIIKRSRTKAVLAEIRARSPTAVRRAGSATSPAPVPACNAGLQTGYAHYANWDLPGRGGTSEPVDIQQTTATSEADCQAKCDAATGANGATCVGIFWWPANNGFCSLKNSKYTYMASDFQQNGASAASGSATDMLGSCAYWRQFVPAAMDAVCCQS</sequence>
<dbReference type="AlphaFoldDB" id="A0AA38LXE4"/>
<proteinExistence type="predicted"/>
<name>A0AA38LXE4_9TREE</name>
<evidence type="ECO:0000313" key="3">
    <source>
        <dbReference type="Proteomes" id="UP001164286"/>
    </source>
</evidence>